<feature type="transmembrane region" description="Helical" evidence="1">
    <location>
        <begin position="65"/>
        <end position="87"/>
    </location>
</feature>
<proteinExistence type="predicted"/>
<dbReference type="EMBL" id="PYAT01000025">
    <property type="protein sequence ID" value="PSL24410.1"/>
    <property type="molecule type" value="Genomic_DNA"/>
</dbReference>
<name>A0A2P8FRQ5_9BACL</name>
<protein>
    <submittedName>
        <fullName evidence="2">Uncharacterized protein</fullName>
    </submittedName>
</protein>
<sequence length="99" mass="11400">MSNFKVETLMGTSKTIVFQKRAGGWCEPVENAFESTPELHGDISHCRFKCRYVMKRIGFGRSIRVATRVALVPLTKGWGLFLLSFFIDVNLEEEYDVRH</sequence>
<keyword evidence="1" id="KW-0472">Membrane</keyword>
<gene>
    <name evidence="2" type="ORF">B0H99_12513</name>
</gene>
<comment type="caution">
    <text evidence="2">The sequence shown here is derived from an EMBL/GenBank/DDBJ whole genome shotgun (WGS) entry which is preliminary data.</text>
</comment>
<evidence type="ECO:0000313" key="3">
    <source>
        <dbReference type="Proteomes" id="UP000242682"/>
    </source>
</evidence>
<keyword evidence="1" id="KW-1133">Transmembrane helix</keyword>
<evidence type="ECO:0000256" key="1">
    <source>
        <dbReference type="SAM" id="Phobius"/>
    </source>
</evidence>
<keyword evidence="3" id="KW-1185">Reference proteome</keyword>
<evidence type="ECO:0000313" key="2">
    <source>
        <dbReference type="EMBL" id="PSL24410.1"/>
    </source>
</evidence>
<accession>A0A2P8FRQ5</accession>
<dbReference type="Proteomes" id="UP000242682">
    <property type="component" value="Unassembled WGS sequence"/>
</dbReference>
<reference evidence="2 3" key="1">
    <citation type="submission" date="2018-03" db="EMBL/GenBank/DDBJ databases">
        <title>Genomic Encyclopedia of Type Strains, Phase III (KMG-III): the genomes of soil and plant-associated and newly described type strains.</title>
        <authorList>
            <person name="Whitman W."/>
        </authorList>
    </citation>
    <scope>NUCLEOTIDE SEQUENCE [LARGE SCALE GENOMIC DNA]</scope>
    <source>
        <strain evidence="2 3">CGMCC 1.12259</strain>
    </source>
</reference>
<dbReference type="AlphaFoldDB" id="A0A2P8FRQ5"/>
<organism evidence="2 3">
    <name type="scientific">Planomicrobium soli</name>
    <dbReference type="NCBI Taxonomy" id="1176648"/>
    <lineage>
        <taxon>Bacteria</taxon>
        <taxon>Bacillati</taxon>
        <taxon>Bacillota</taxon>
        <taxon>Bacilli</taxon>
        <taxon>Bacillales</taxon>
        <taxon>Caryophanaceae</taxon>
        <taxon>Planomicrobium</taxon>
    </lineage>
</organism>
<keyword evidence="1" id="KW-0812">Transmembrane</keyword>